<accession>A0A3N4HY83</accession>
<organism evidence="2 3">
    <name type="scientific">Ascobolus immersus RN42</name>
    <dbReference type="NCBI Taxonomy" id="1160509"/>
    <lineage>
        <taxon>Eukaryota</taxon>
        <taxon>Fungi</taxon>
        <taxon>Dikarya</taxon>
        <taxon>Ascomycota</taxon>
        <taxon>Pezizomycotina</taxon>
        <taxon>Pezizomycetes</taxon>
        <taxon>Pezizales</taxon>
        <taxon>Ascobolaceae</taxon>
        <taxon>Ascobolus</taxon>
    </lineage>
</organism>
<reference evidence="2 3" key="1">
    <citation type="journal article" date="2018" name="Nat. Ecol. Evol.">
        <title>Pezizomycetes genomes reveal the molecular basis of ectomycorrhizal truffle lifestyle.</title>
        <authorList>
            <person name="Murat C."/>
            <person name="Payen T."/>
            <person name="Noel B."/>
            <person name="Kuo A."/>
            <person name="Morin E."/>
            <person name="Chen J."/>
            <person name="Kohler A."/>
            <person name="Krizsan K."/>
            <person name="Balestrini R."/>
            <person name="Da Silva C."/>
            <person name="Montanini B."/>
            <person name="Hainaut M."/>
            <person name="Levati E."/>
            <person name="Barry K.W."/>
            <person name="Belfiori B."/>
            <person name="Cichocki N."/>
            <person name="Clum A."/>
            <person name="Dockter R.B."/>
            <person name="Fauchery L."/>
            <person name="Guy J."/>
            <person name="Iotti M."/>
            <person name="Le Tacon F."/>
            <person name="Lindquist E.A."/>
            <person name="Lipzen A."/>
            <person name="Malagnac F."/>
            <person name="Mello A."/>
            <person name="Molinier V."/>
            <person name="Miyauchi S."/>
            <person name="Poulain J."/>
            <person name="Riccioni C."/>
            <person name="Rubini A."/>
            <person name="Sitrit Y."/>
            <person name="Splivallo R."/>
            <person name="Traeger S."/>
            <person name="Wang M."/>
            <person name="Zifcakova L."/>
            <person name="Wipf D."/>
            <person name="Zambonelli A."/>
            <person name="Paolocci F."/>
            <person name="Nowrousian M."/>
            <person name="Ottonello S."/>
            <person name="Baldrian P."/>
            <person name="Spatafora J.W."/>
            <person name="Henrissat B."/>
            <person name="Nagy L.G."/>
            <person name="Aury J.M."/>
            <person name="Wincker P."/>
            <person name="Grigoriev I.V."/>
            <person name="Bonfante P."/>
            <person name="Martin F.M."/>
        </authorList>
    </citation>
    <scope>NUCLEOTIDE SEQUENCE [LARGE SCALE GENOMIC DNA]</scope>
    <source>
        <strain evidence="2 3">RN42</strain>
    </source>
</reference>
<evidence type="ECO:0000313" key="3">
    <source>
        <dbReference type="Proteomes" id="UP000275078"/>
    </source>
</evidence>
<evidence type="ECO:0000256" key="1">
    <source>
        <dbReference type="SAM" id="MobiDB-lite"/>
    </source>
</evidence>
<proteinExistence type="predicted"/>
<feature type="region of interest" description="Disordered" evidence="1">
    <location>
        <begin position="1"/>
        <end position="63"/>
    </location>
</feature>
<gene>
    <name evidence="2" type="ORF">BJ508DRAFT_416308</name>
</gene>
<dbReference type="AlphaFoldDB" id="A0A3N4HY83"/>
<dbReference type="Proteomes" id="UP000275078">
    <property type="component" value="Unassembled WGS sequence"/>
</dbReference>
<sequence>MGFYDSKRTRPTQLLVPAQVRRSGPSTAPGSHHLRNGTILPDIPTFQTHDATSFQPSPYGKKR</sequence>
<protein>
    <submittedName>
        <fullName evidence="2">Uncharacterized protein</fullName>
    </submittedName>
</protein>
<dbReference type="EMBL" id="ML119706">
    <property type="protein sequence ID" value="RPA78813.1"/>
    <property type="molecule type" value="Genomic_DNA"/>
</dbReference>
<name>A0A3N4HY83_ASCIM</name>
<evidence type="ECO:0000313" key="2">
    <source>
        <dbReference type="EMBL" id="RPA78813.1"/>
    </source>
</evidence>
<keyword evidence="3" id="KW-1185">Reference proteome</keyword>
<feature type="compositionally biased region" description="Polar residues" evidence="1">
    <location>
        <begin position="45"/>
        <end position="56"/>
    </location>
</feature>